<keyword evidence="4 7" id="KW-1133">Transmembrane helix</keyword>
<evidence type="ECO:0000313" key="10">
    <source>
        <dbReference type="EMBL" id="OHX64910.1"/>
    </source>
</evidence>
<dbReference type="STRING" id="915059.NH26_00395"/>
<evidence type="ECO:0000259" key="8">
    <source>
        <dbReference type="Pfam" id="PF12805"/>
    </source>
</evidence>
<feature type="transmembrane region" description="Helical" evidence="7">
    <location>
        <begin position="92"/>
        <end position="111"/>
    </location>
</feature>
<dbReference type="Pfam" id="PF12805">
    <property type="entry name" value="FUSC-like"/>
    <property type="match status" value="1"/>
</dbReference>
<dbReference type="PANTHER" id="PTHR30509:SF9">
    <property type="entry name" value="MULTIDRUG RESISTANCE PROTEIN MDTO"/>
    <property type="match status" value="1"/>
</dbReference>
<feature type="transmembrane region" description="Helical" evidence="7">
    <location>
        <begin position="117"/>
        <end position="138"/>
    </location>
</feature>
<comment type="caution">
    <text evidence="10">The sequence shown here is derived from an EMBL/GenBank/DDBJ whole genome shotgun (WGS) entry which is preliminary data.</text>
</comment>
<evidence type="ECO:0000256" key="7">
    <source>
        <dbReference type="SAM" id="Phobius"/>
    </source>
</evidence>
<reference evidence="10 11" key="1">
    <citation type="journal article" date="2012" name="Int. J. Syst. Evol. Microbiol.">
        <title>Flammeovirga pacifica sp. nov., isolated from deep-sea sediment.</title>
        <authorList>
            <person name="Xu H."/>
            <person name="Fu Y."/>
            <person name="Yang N."/>
            <person name="Ding Z."/>
            <person name="Lai Q."/>
            <person name="Zeng R."/>
        </authorList>
    </citation>
    <scope>NUCLEOTIDE SEQUENCE [LARGE SCALE GENOMIC DNA]</scope>
    <source>
        <strain evidence="11">DSM 24597 / LMG 26175 / WPAGA1</strain>
    </source>
</reference>
<dbReference type="Pfam" id="PF13515">
    <property type="entry name" value="FUSC_2"/>
    <property type="match status" value="1"/>
</dbReference>
<evidence type="ECO:0000256" key="3">
    <source>
        <dbReference type="ARBA" id="ARBA00022692"/>
    </source>
</evidence>
<dbReference type="RefSeq" id="WP_044224626.1">
    <property type="nucleotide sequence ID" value="NZ_JRYR02000001.1"/>
</dbReference>
<feature type="transmembrane region" description="Helical" evidence="7">
    <location>
        <begin position="443"/>
        <end position="461"/>
    </location>
</feature>
<evidence type="ECO:0000259" key="9">
    <source>
        <dbReference type="Pfam" id="PF13515"/>
    </source>
</evidence>
<keyword evidence="5 7" id="KW-0472">Membrane</keyword>
<dbReference type="PANTHER" id="PTHR30509">
    <property type="entry name" value="P-HYDROXYBENZOIC ACID EFFLUX PUMP SUBUNIT-RELATED"/>
    <property type="match status" value="1"/>
</dbReference>
<comment type="similarity">
    <text evidence="6">Belongs to the YccS/YhfK family.</text>
</comment>
<sequence>MTWCIIAPLIVGLLSGHIAEGTNMAIGALCVGLSDSPGNIKEKAKGLIGGAFINSIASVIMALLMPYPIFAGIYLFLTVFASAIMSVFGNRATMIGNSILIAVSLGVGFGLQISTIGIMGIFLLAGGIWYTFNSLLLWQIRPYASIEMILGECYVLMSDYFNTKASLFTDPENTTTQNRLFDLQTKIDHKQEEVRTLLLGQRSALQGATPLGRSLILMMRASIDIFEKASATHISYQELHQHLHQTTLLSDMQDVFSKMGNELKILGNAITRRKKVDFMKRHHQELDALQDKFERIRDDHQRNIPIDILAEVKNIMRNFNRIDRTISETSTYTDTKNTDNAGFTEGVNLPLFRTPMEKGTLTDHFTIKSIHFRHALRIAIAMLLGMGIARYFELDRGYWVWLCISVILKPSFAITKQRMLHRVVGTILGILIALGILDIFNSPIVYIILLIPFGIGTFATLSKDYRTGITLLTPFILLMISLSTPFTYQLAITRVLDTAIGGIIAFVVSSLIFPEYEIRKIKTKLLEAVEADCYYFSEVILSYTGTKSFDQNNYRLARKKAQLANANLSVSFQNMLGDPKSTQLEGGNLYAFIASSRMLFAHTATLSANAERLSKKYTFPELLPFVDCIKMQLNNIAIAIKEEKEIEVQPNMSDHLSFLIKKTDELTSIRENEIKVGIKSSPVIKQLPDHILITNQLLRISKNVKFMGNYLNKMVQNL</sequence>
<evidence type="ECO:0000313" key="11">
    <source>
        <dbReference type="Proteomes" id="UP000179797"/>
    </source>
</evidence>
<accession>A0A1S1YV80</accession>
<feature type="transmembrane region" description="Helical" evidence="7">
    <location>
        <begin position="375"/>
        <end position="392"/>
    </location>
</feature>
<dbReference type="EMBL" id="JRYR02000001">
    <property type="protein sequence ID" value="OHX64910.1"/>
    <property type="molecule type" value="Genomic_DNA"/>
</dbReference>
<feature type="transmembrane region" description="Helical" evidence="7">
    <location>
        <begin position="398"/>
        <end position="414"/>
    </location>
</feature>
<gene>
    <name evidence="10" type="ORF">NH26_00395</name>
</gene>
<organism evidence="10 11">
    <name type="scientific">Flammeovirga pacifica</name>
    <dbReference type="NCBI Taxonomy" id="915059"/>
    <lineage>
        <taxon>Bacteria</taxon>
        <taxon>Pseudomonadati</taxon>
        <taxon>Bacteroidota</taxon>
        <taxon>Cytophagia</taxon>
        <taxon>Cytophagales</taxon>
        <taxon>Flammeovirgaceae</taxon>
        <taxon>Flammeovirga</taxon>
    </lineage>
</organism>
<feature type="transmembrane region" description="Helical" evidence="7">
    <location>
        <begin position="494"/>
        <end position="514"/>
    </location>
</feature>
<dbReference type="InterPro" id="IPR032692">
    <property type="entry name" value="YccS_N"/>
</dbReference>
<feature type="transmembrane region" description="Helical" evidence="7">
    <location>
        <begin position="51"/>
        <end position="80"/>
    </location>
</feature>
<evidence type="ECO:0000256" key="1">
    <source>
        <dbReference type="ARBA" id="ARBA00004651"/>
    </source>
</evidence>
<feature type="transmembrane region" description="Helical" evidence="7">
    <location>
        <begin position="468"/>
        <end position="488"/>
    </location>
</feature>
<evidence type="ECO:0000256" key="4">
    <source>
        <dbReference type="ARBA" id="ARBA00022989"/>
    </source>
</evidence>
<dbReference type="Proteomes" id="UP000179797">
    <property type="component" value="Unassembled WGS sequence"/>
</dbReference>
<evidence type="ECO:0000256" key="5">
    <source>
        <dbReference type="ARBA" id="ARBA00023136"/>
    </source>
</evidence>
<comment type="subcellular location">
    <subcellularLocation>
        <location evidence="1">Cell membrane</location>
        <topology evidence="1">Multi-pass membrane protein</topology>
    </subcellularLocation>
</comment>
<evidence type="ECO:0000256" key="6">
    <source>
        <dbReference type="ARBA" id="ARBA00043993"/>
    </source>
</evidence>
<evidence type="ECO:0000256" key="2">
    <source>
        <dbReference type="ARBA" id="ARBA00022475"/>
    </source>
</evidence>
<dbReference type="GO" id="GO:0005886">
    <property type="term" value="C:plasma membrane"/>
    <property type="evidence" value="ECO:0007669"/>
    <property type="project" value="UniProtKB-SubCell"/>
</dbReference>
<feature type="transmembrane region" description="Helical" evidence="7">
    <location>
        <begin position="419"/>
        <end position="437"/>
    </location>
</feature>
<proteinExistence type="inferred from homology"/>
<dbReference type="InterPro" id="IPR049453">
    <property type="entry name" value="Memb_transporter_dom"/>
</dbReference>
<keyword evidence="11" id="KW-1185">Reference proteome</keyword>
<keyword evidence="2" id="KW-1003">Cell membrane</keyword>
<feature type="domain" description="Integral membrane bound transporter" evidence="9">
    <location>
        <begin position="385"/>
        <end position="508"/>
    </location>
</feature>
<feature type="domain" description="Integral membrane protein YccS N-terminal" evidence="8">
    <location>
        <begin position="54"/>
        <end position="324"/>
    </location>
</feature>
<keyword evidence="3 7" id="KW-0812">Transmembrane</keyword>
<protein>
    <submittedName>
        <fullName evidence="10">Uncharacterized protein</fullName>
    </submittedName>
</protein>
<name>A0A1S1YV80_FLAPC</name>
<dbReference type="AlphaFoldDB" id="A0A1S1YV80"/>
<dbReference type="OrthoDB" id="8670769at2"/>